<accession>A0A0M3ARY4</accession>
<proteinExistence type="predicted"/>
<protein>
    <recommendedName>
        <fullName evidence="3">F5/8 type C domain-containing protein</fullName>
    </recommendedName>
</protein>
<comment type="caution">
    <text evidence="1">The sequence shown here is derived from an EMBL/GenBank/DDBJ whole genome shotgun (WGS) entry which is preliminary data.</text>
</comment>
<reference evidence="1 2" key="1">
    <citation type="submission" date="2015-04" db="EMBL/GenBank/DDBJ databases">
        <title>Genome sequence of aromatic hydrocarbons-degrading Sphingobium chungbukense DJ77.</title>
        <authorList>
            <person name="Kim Y.-C."/>
            <person name="Chae J.-C."/>
        </authorList>
    </citation>
    <scope>NUCLEOTIDE SEQUENCE [LARGE SCALE GENOMIC DNA]</scope>
    <source>
        <strain evidence="1 2">DJ77</strain>
    </source>
</reference>
<organism evidence="1 2">
    <name type="scientific">Sphingobium chungbukense</name>
    <dbReference type="NCBI Taxonomy" id="56193"/>
    <lineage>
        <taxon>Bacteria</taxon>
        <taxon>Pseudomonadati</taxon>
        <taxon>Pseudomonadota</taxon>
        <taxon>Alphaproteobacteria</taxon>
        <taxon>Sphingomonadales</taxon>
        <taxon>Sphingomonadaceae</taxon>
        <taxon>Sphingobium</taxon>
    </lineage>
</organism>
<dbReference type="STRING" id="56193.YP76_08855"/>
<gene>
    <name evidence="1" type="ORF">YP76_08855</name>
</gene>
<sequence length="262" mass="28486">MAEKPFFVVPLDLGTITTGNERANRPASHLGEFLYRGMVWQSDGNSNLWVCCDLGAAQDIDFVALLGTNAQSGTTIRVRLGDSQGEVDGTADYDSGAVALISPTPATVPAQGYHSHLELAAVSKRWLRIDIGGHSGDFSASMLVVGKKVQPGSYYEGQWQRSVRDLGGVTFSRNGVAGVTAGGKMRAAVWKMSWLTESEMEENFAPMDMAIGKSSPLLACFDPAATSYRQARTYFGICEDQPALTKLGWNRFERQFQILSLF</sequence>
<dbReference type="Proteomes" id="UP000033874">
    <property type="component" value="Unassembled WGS sequence"/>
</dbReference>
<evidence type="ECO:0008006" key="3">
    <source>
        <dbReference type="Google" id="ProtNLM"/>
    </source>
</evidence>
<dbReference type="RefSeq" id="WP_046763185.1">
    <property type="nucleotide sequence ID" value="NZ_LBIC01000003.1"/>
</dbReference>
<dbReference type="PATRIC" id="fig|56193.3.peg.1832"/>
<keyword evidence="2" id="KW-1185">Reference proteome</keyword>
<evidence type="ECO:0000313" key="1">
    <source>
        <dbReference type="EMBL" id="KKW92977.1"/>
    </source>
</evidence>
<name>A0A0M3ARY4_9SPHN</name>
<evidence type="ECO:0000313" key="2">
    <source>
        <dbReference type="Proteomes" id="UP000033874"/>
    </source>
</evidence>
<dbReference type="EMBL" id="LBIC01000003">
    <property type="protein sequence ID" value="KKW92977.1"/>
    <property type="molecule type" value="Genomic_DNA"/>
</dbReference>
<dbReference type="AlphaFoldDB" id="A0A0M3ARY4"/>